<reference evidence="3 4" key="1">
    <citation type="journal article" date="2022" name="Nat. Genet.">
        <title>Improved pea reference genome and pan-genome highlight genomic features and evolutionary characteristics.</title>
        <authorList>
            <person name="Yang T."/>
            <person name="Liu R."/>
            <person name="Luo Y."/>
            <person name="Hu S."/>
            <person name="Wang D."/>
            <person name="Wang C."/>
            <person name="Pandey M.K."/>
            <person name="Ge S."/>
            <person name="Xu Q."/>
            <person name="Li N."/>
            <person name="Li G."/>
            <person name="Huang Y."/>
            <person name="Saxena R.K."/>
            <person name="Ji Y."/>
            <person name="Li M."/>
            <person name="Yan X."/>
            <person name="He Y."/>
            <person name="Liu Y."/>
            <person name="Wang X."/>
            <person name="Xiang C."/>
            <person name="Varshney R.K."/>
            <person name="Ding H."/>
            <person name="Gao S."/>
            <person name="Zong X."/>
        </authorList>
    </citation>
    <scope>NUCLEOTIDE SEQUENCE [LARGE SCALE GENOMIC DNA]</scope>
    <source>
        <strain evidence="3 4">cv. Zhongwan 6</strain>
    </source>
</reference>
<keyword evidence="2" id="KW-1133">Transmembrane helix</keyword>
<keyword evidence="2" id="KW-0472">Membrane</keyword>
<evidence type="ECO:0000313" key="4">
    <source>
        <dbReference type="Proteomes" id="UP001058974"/>
    </source>
</evidence>
<accession>A0A9D4W3W4</accession>
<evidence type="ECO:0000313" key="3">
    <source>
        <dbReference type="EMBL" id="KAI5395593.1"/>
    </source>
</evidence>
<proteinExistence type="predicted"/>
<keyword evidence="1" id="KW-0175">Coiled coil</keyword>
<dbReference type="Gramene" id="Psat06G0195000-T1">
    <property type="protein sequence ID" value="KAI5395593.1"/>
    <property type="gene ID" value="KIW84_061950"/>
</dbReference>
<dbReference type="Proteomes" id="UP001058974">
    <property type="component" value="Chromosome 6"/>
</dbReference>
<dbReference type="Gramene" id="PSAT_LOCUS26020_t1">
    <property type="protein sequence ID" value="CAL5207232.1"/>
    <property type="gene ID" value="PSAT_LOCUS26020"/>
</dbReference>
<sequence length="194" mass="22642">MKGVVRFETSPILSKREVNWSERFSSVDTSESVVAPTCKCGKKCILLISKTSKNPNTQIFRCPYFKQHNRPHCNYFMQKDKFIESQTTMVGLQSKAPMVELLEAKINQMEKDVKDMKIKIENDIEAKIIQLGRDIEVKINQFERDIEMAKTQIIEMQVRMEEGKNWKRCVKAVGVVIVIWLYPFVFGSRKRLCK</sequence>
<comment type="caution">
    <text evidence="3">The sequence shown here is derived from an EMBL/GenBank/DDBJ whole genome shotgun (WGS) entry which is preliminary data.</text>
</comment>
<protein>
    <submittedName>
        <fullName evidence="3">Uncharacterized protein</fullName>
    </submittedName>
</protein>
<feature type="transmembrane region" description="Helical" evidence="2">
    <location>
        <begin position="169"/>
        <end position="186"/>
    </location>
</feature>
<name>A0A9D4W3W4_PEA</name>
<dbReference type="Gramene" id="Psat6g070920.1">
    <property type="protein sequence ID" value="Psat6g070920.1.cds"/>
    <property type="gene ID" value="Psat6g070920"/>
</dbReference>
<evidence type="ECO:0000256" key="2">
    <source>
        <dbReference type="SAM" id="Phobius"/>
    </source>
</evidence>
<gene>
    <name evidence="3" type="ORF">KIW84_061950</name>
</gene>
<dbReference type="AlphaFoldDB" id="A0A9D4W3W4"/>
<evidence type="ECO:0000256" key="1">
    <source>
        <dbReference type="SAM" id="Coils"/>
    </source>
</evidence>
<keyword evidence="2" id="KW-0812">Transmembrane</keyword>
<keyword evidence="4" id="KW-1185">Reference proteome</keyword>
<organism evidence="3 4">
    <name type="scientific">Pisum sativum</name>
    <name type="common">Garden pea</name>
    <name type="synonym">Lathyrus oleraceus</name>
    <dbReference type="NCBI Taxonomy" id="3888"/>
    <lineage>
        <taxon>Eukaryota</taxon>
        <taxon>Viridiplantae</taxon>
        <taxon>Streptophyta</taxon>
        <taxon>Embryophyta</taxon>
        <taxon>Tracheophyta</taxon>
        <taxon>Spermatophyta</taxon>
        <taxon>Magnoliopsida</taxon>
        <taxon>eudicotyledons</taxon>
        <taxon>Gunneridae</taxon>
        <taxon>Pentapetalae</taxon>
        <taxon>rosids</taxon>
        <taxon>fabids</taxon>
        <taxon>Fabales</taxon>
        <taxon>Fabaceae</taxon>
        <taxon>Papilionoideae</taxon>
        <taxon>50 kb inversion clade</taxon>
        <taxon>NPAAA clade</taxon>
        <taxon>Hologalegina</taxon>
        <taxon>IRL clade</taxon>
        <taxon>Fabeae</taxon>
        <taxon>Lathyrus</taxon>
    </lineage>
</organism>
<dbReference type="OrthoDB" id="1635705at2759"/>
<dbReference type="EMBL" id="JAMSHJ010000006">
    <property type="protein sequence ID" value="KAI5395593.1"/>
    <property type="molecule type" value="Genomic_DNA"/>
</dbReference>
<feature type="coiled-coil region" evidence="1">
    <location>
        <begin position="99"/>
        <end position="159"/>
    </location>
</feature>